<gene>
    <name evidence="1" type="ORF">FN961_23725</name>
</gene>
<organism evidence="1 2">
    <name type="scientific">Shewanella hanedai</name>
    <name type="common">Alteromonas hanedai</name>
    <dbReference type="NCBI Taxonomy" id="25"/>
    <lineage>
        <taxon>Bacteria</taxon>
        <taxon>Pseudomonadati</taxon>
        <taxon>Pseudomonadota</taxon>
        <taxon>Gammaproteobacteria</taxon>
        <taxon>Alteromonadales</taxon>
        <taxon>Shewanellaceae</taxon>
        <taxon>Shewanella</taxon>
    </lineage>
</organism>
<dbReference type="OrthoDB" id="6080130at2"/>
<sequence>MFCVNSLAADNVFHIDRSVSDNIDIEFANNDHIEPARSDFKVVNYVVMSSEEGGRKAVVTLVNTSSGSRIFQSNQVYALFADGKRRAPNAYKQEFSAGELISMTLSFGIRDLPILRIYTRQ</sequence>
<reference evidence="2" key="1">
    <citation type="submission" date="2019-07" db="EMBL/GenBank/DDBJ databases">
        <title>Shewanella sp. YLB-08 draft genomic sequence.</title>
        <authorList>
            <person name="Yu L."/>
        </authorList>
    </citation>
    <scope>NUCLEOTIDE SEQUENCE [LARGE SCALE GENOMIC DNA]</scope>
    <source>
        <strain evidence="2">JCM 20706</strain>
    </source>
</reference>
<protein>
    <submittedName>
        <fullName evidence="1">Uncharacterized protein</fullName>
    </submittedName>
</protein>
<accession>A0A553JG60</accession>
<proteinExistence type="predicted"/>
<comment type="caution">
    <text evidence="1">The sequence shown here is derived from an EMBL/GenBank/DDBJ whole genome shotgun (WGS) entry which is preliminary data.</text>
</comment>
<dbReference type="Proteomes" id="UP000318126">
    <property type="component" value="Unassembled WGS sequence"/>
</dbReference>
<keyword evidence="2" id="KW-1185">Reference proteome</keyword>
<dbReference type="AlphaFoldDB" id="A0A553JG60"/>
<dbReference type="EMBL" id="VKGK01000047">
    <property type="protein sequence ID" value="TRY11447.1"/>
    <property type="molecule type" value="Genomic_DNA"/>
</dbReference>
<evidence type="ECO:0000313" key="1">
    <source>
        <dbReference type="EMBL" id="TRY11447.1"/>
    </source>
</evidence>
<name>A0A553JG60_SHEHA</name>
<evidence type="ECO:0000313" key="2">
    <source>
        <dbReference type="Proteomes" id="UP000318126"/>
    </source>
</evidence>